<keyword evidence="2" id="KW-0812">Transmembrane</keyword>
<sequence length="234" mass="26429">MIFVNSLVALISHGFRFTRMFPDANRFIIVSRRHRICFAFLLVYSLFNIIFLYSMSCFSRAYEIFTGLRRRMATARLGVMRPPRSCALIFLCAFSMATAPTNATAHRRAGTVKSTPPPEDKGNYTAKYYDKNIYFNIYEGRNSTPRRRTLWEIISKFSTSEMLSSVSRRNGVGQKSVPALARSDLAPRGDDGIGKQNKTGVSARVHSDSPLQKNGSYMAITVPVRVRSGSVEWK</sequence>
<evidence type="ECO:0000313" key="3">
    <source>
        <dbReference type="EMBL" id="AVI07911.1"/>
    </source>
</evidence>
<feature type="transmembrane region" description="Helical" evidence="2">
    <location>
        <begin position="36"/>
        <end position="55"/>
    </location>
</feature>
<dbReference type="EMBL" id="MF994817">
    <property type="protein sequence ID" value="AVI07911.1"/>
    <property type="molecule type" value="Genomic_DNA"/>
</dbReference>
<name>A0A2L2QA47_9BETA</name>
<keyword evidence="2" id="KW-1133">Transmembrane helix</keyword>
<evidence type="ECO:0000256" key="2">
    <source>
        <dbReference type="SAM" id="Phobius"/>
    </source>
</evidence>
<evidence type="ECO:0000256" key="1">
    <source>
        <dbReference type="SAM" id="MobiDB-lite"/>
    </source>
</evidence>
<accession>A0A2L2QA47</accession>
<feature type="region of interest" description="Disordered" evidence="1">
    <location>
        <begin position="182"/>
        <end position="212"/>
    </location>
</feature>
<proteinExistence type="predicted"/>
<organism evidence="3">
    <name type="scientific">Human betaherpesvirus 6A</name>
    <dbReference type="NCBI Taxonomy" id="32603"/>
    <lineage>
        <taxon>Viruses</taxon>
        <taxon>Duplodnaviria</taxon>
        <taxon>Heunggongvirae</taxon>
        <taxon>Peploviricota</taxon>
        <taxon>Herviviricetes</taxon>
        <taxon>Herpesvirales</taxon>
        <taxon>Orthoherpesviridae</taxon>
        <taxon>Betaherpesvirinae</taxon>
        <taxon>Roseolovirus</taxon>
        <taxon>Roseolovirus humanbeta6a</taxon>
    </lineage>
</organism>
<keyword evidence="2" id="KW-0472">Membrane</keyword>
<reference evidence="3" key="1">
    <citation type="journal article" date="2018" name="J. Virol.">
        <title>Copy number heterogeneity, large origin tandem repeats, and interspecies recombination in HHV-6A and HHV-6B reference strains.</title>
        <authorList>
            <person name="Greninger A.L."/>
            <person name="Roychoudhury P."/>
            <person name="Makhsous N."/>
            <person name="Hanson D."/>
            <person name="Chase J."/>
            <person name="Krueger G."/>
            <person name="Xie H."/>
            <person name="Huang M.-L."/>
            <person name="Saunders L."/>
            <person name="Ablashi D."/>
            <person name="Koelle D.M."/>
            <person name="Cook L."/>
            <person name="Jerome K.R."/>
        </authorList>
    </citation>
    <scope>NUCLEOTIDE SEQUENCE</scope>
    <source>
        <strain evidence="3">CO3</strain>
    </source>
</reference>
<protein>
    <submittedName>
        <fullName evidence="3">Glycoprotein 105</fullName>
    </submittedName>
</protein>